<evidence type="ECO:0000256" key="5">
    <source>
        <dbReference type="ARBA" id="ARBA00023136"/>
    </source>
</evidence>
<dbReference type="SUPFAM" id="SSF103473">
    <property type="entry name" value="MFS general substrate transporter"/>
    <property type="match status" value="1"/>
</dbReference>
<feature type="transmembrane region" description="Helical" evidence="6">
    <location>
        <begin position="240"/>
        <end position="266"/>
    </location>
</feature>
<protein>
    <submittedName>
        <fullName evidence="8">MFS transporter</fullName>
    </submittedName>
</protein>
<dbReference type="CDD" id="cd17319">
    <property type="entry name" value="MFS_ExuT_GudP_like"/>
    <property type="match status" value="1"/>
</dbReference>
<dbReference type="PIRSF" id="PIRSF002808">
    <property type="entry name" value="Hexose_phosphate_transp"/>
    <property type="match status" value="1"/>
</dbReference>
<dbReference type="GO" id="GO:0005886">
    <property type="term" value="C:plasma membrane"/>
    <property type="evidence" value="ECO:0007669"/>
    <property type="project" value="UniProtKB-SubCell"/>
</dbReference>
<dbReference type="Pfam" id="PF07690">
    <property type="entry name" value="MFS_1"/>
    <property type="match status" value="1"/>
</dbReference>
<evidence type="ECO:0000256" key="6">
    <source>
        <dbReference type="SAM" id="Phobius"/>
    </source>
</evidence>
<proteinExistence type="predicted"/>
<keyword evidence="4 6" id="KW-1133">Transmembrane helix</keyword>
<dbReference type="AlphaFoldDB" id="A0A212L139"/>
<feature type="transmembrane region" description="Helical" evidence="6">
    <location>
        <begin position="317"/>
        <end position="334"/>
    </location>
</feature>
<evidence type="ECO:0000256" key="4">
    <source>
        <dbReference type="ARBA" id="ARBA00022989"/>
    </source>
</evidence>
<feature type="transmembrane region" description="Helical" evidence="6">
    <location>
        <begin position="18"/>
        <end position="38"/>
    </location>
</feature>
<evidence type="ECO:0000313" key="8">
    <source>
        <dbReference type="EMBL" id="SCM71216.1"/>
    </source>
</evidence>
<gene>
    <name evidence="8" type="ORF">KL86PLE_100059</name>
</gene>
<feature type="transmembrane region" description="Helical" evidence="6">
    <location>
        <begin position="404"/>
        <end position="424"/>
    </location>
</feature>
<dbReference type="EMBL" id="FMJD01000002">
    <property type="protein sequence ID" value="SCM71216.1"/>
    <property type="molecule type" value="Genomic_DNA"/>
</dbReference>
<dbReference type="PANTHER" id="PTHR11662">
    <property type="entry name" value="SOLUTE CARRIER FAMILY 17"/>
    <property type="match status" value="1"/>
</dbReference>
<dbReference type="InterPro" id="IPR011701">
    <property type="entry name" value="MFS"/>
</dbReference>
<feature type="transmembrane region" description="Helical" evidence="6">
    <location>
        <begin position="278"/>
        <end position="297"/>
    </location>
</feature>
<evidence type="ECO:0000256" key="3">
    <source>
        <dbReference type="ARBA" id="ARBA00022692"/>
    </source>
</evidence>
<dbReference type="Gene3D" id="1.20.1250.20">
    <property type="entry name" value="MFS general substrate transporter like domains"/>
    <property type="match status" value="2"/>
</dbReference>
<accession>A0A212L139</accession>
<dbReference type="InterPro" id="IPR020846">
    <property type="entry name" value="MFS_dom"/>
</dbReference>
<name>A0A212L139_9HYPH</name>
<dbReference type="InterPro" id="IPR036259">
    <property type="entry name" value="MFS_trans_sf"/>
</dbReference>
<evidence type="ECO:0000259" key="7">
    <source>
        <dbReference type="PROSITE" id="PS50850"/>
    </source>
</evidence>
<feature type="domain" description="Major facilitator superfamily (MFS) profile" evidence="7">
    <location>
        <begin position="20"/>
        <end position="429"/>
    </location>
</feature>
<feature type="transmembrane region" description="Helical" evidence="6">
    <location>
        <begin position="175"/>
        <end position="194"/>
    </location>
</feature>
<dbReference type="InterPro" id="IPR050382">
    <property type="entry name" value="MFS_Na/Anion_cotransporter"/>
</dbReference>
<keyword evidence="3 6" id="KW-0812">Transmembrane</keyword>
<dbReference type="InterPro" id="IPR000849">
    <property type="entry name" value="Sugar_P_transporter"/>
</dbReference>
<dbReference type="PROSITE" id="PS50850">
    <property type="entry name" value="MFS"/>
    <property type="match status" value="1"/>
</dbReference>
<evidence type="ECO:0000256" key="2">
    <source>
        <dbReference type="ARBA" id="ARBA00022475"/>
    </source>
</evidence>
<dbReference type="GO" id="GO:0022857">
    <property type="term" value="F:transmembrane transporter activity"/>
    <property type="evidence" value="ECO:0007669"/>
    <property type="project" value="InterPro"/>
</dbReference>
<keyword evidence="2" id="KW-1003">Cell membrane</keyword>
<comment type="subcellular location">
    <subcellularLocation>
        <location evidence="1">Cell membrane</location>
        <topology evidence="1">Multi-pass membrane protein</topology>
    </subcellularLocation>
</comment>
<sequence length="435" mass="46615">MTTYEAAQPTRRVGSRRWIIVLILLLGGMVNFIDRTALSVAAPEMMKELQLTNSDIGLLGTVFSLIYAIFQLPAGWLIDKIGAKRVYTLAIILWSGATALTGACSSKLGLIAARGVLGVTEAPCWPSAAKITAAWFPKKERALATGIWDAASKWGPALAPPLLVFLMVTFGWRELFYIAGGFGILFGFLLILVYHQPEKTRWLSGTELEYIKADGGGTAESIGSGKNSIRWRDLFRYRAVWGMILGWFCYIWMFNILTYFVPLYLLKTQNLDMKSMGFLASVPFFGGIIGAFLGGYISKLLVDKGIATPLNAKRATISVSALLGGAALMIAPFFTGLGETLVLLFIGMGMLSSVSANGWALPGDVAPSSMVGSVGGIQNFGGYFAGSLSPLVTGMIADATGSYAMAFVSGGFIAACSAICYWFIVRTPIEPEAAA</sequence>
<dbReference type="PANTHER" id="PTHR11662:SF399">
    <property type="entry name" value="FI19708P1-RELATED"/>
    <property type="match status" value="1"/>
</dbReference>
<organism evidence="8">
    <name type="scientific">uncultured Pleomorphomonas sp</name>
    <dbReference type="NCBI Taxonomy" id="442121"/>
    <lineage>
        <taxon>Bacteria</taxon>
        <taxon>Pseudomonadati</taxon>
        <taxon>Pseudomonadota</taxon>
        <taxon>Alphaproteobacteria</taxon>
        <taxon>Hyphomicrobiales</taxon>
        <taxon>Pleomorphomonadaceae</taxon>
        <taxon>Pleomorphomonas</taxon>
        <taxon>environmental samples</taxon>
    </lineage>
</organism>
<dbReference type="RefSeq" id="WP_288198910.1">
    <property type="nucleotide sequence ID" value="NZ_LT608334.1"/>
</dbReference>
<feature type="transmembrane region" description="Helical" evidence="6">
    <location>
        <begin position="58"/>
        <end position="78"/>
    </location>
</feature>
<reference evidence="8" key="1">
    <citation type="submission" date="2016-08" db="EMBL/GenBank/DDBJ databases">
        <authorList>
            <person name="Seilhamer J.J."/>
        </authorList>
    </citation>
    <scope>NUCLEOTIDE SEQUENCE</scope>
    <source>
        <strain evidence="8">86</strain>
    </source>
</reference>
<keyword evidence="5 6" id="KW-0472">Membrane</keyword>
<evidence type="ECO:0000256" key="1">
    <source>
        <dbReference type="ARBA" id="ARBA00004651"/>
    </source>
</evidence>